<evidence type="ECO:0000313" key="4">
    <source>
        <dbReference type="Proteomes" id="UP000193978"/>
    </source>
</evidence>
<dbReference type="Gene3D" id="3.40.50.12370">
    <property type="match status" value="1"/>
</dbReference>
<dbReference type="AlphaFoldDB" id="A0A1W6MQT4"/>
<evidence type="ECO:0000259" key="2">
    <source>
        <dbReference type="Pfam" id="PF00582"/>
    </source>
</evidence>
<gene>
    <name evidence="3" type="ORF">B1812_01140</name>
</gene>
<feature type="domain" description="UspA" evidence="2">
    <location>
        <begin position="144"/>
        <end position="265"/>
    </location>
</feature>
<dbReference type="PANTHER" id="PTHR46268">
    <property type="entry name" value="STRESS RESPONSE PROTEIN NHAX"/>
    <property type="match status" value="1"/>
</dbReference>
<dbReference type="Proteomes" id="UP000193978">
    <property type="component" value="Chromosome"/>
</dbReference>
<dbReference type="Pfam" id="PF00582">
    <property type="entry name" value="Usp"/>
    <property type="match status" value="1"/>
</dbReference>
<dbReference type="STRING" id="655015.B1812_01140"/>
<protein>
    <recommendedName>
        <fullName evidence="2">UspA domain-containing protein</fullName>
    </recommendedName>
</protein>
<dbReference type="SUPFAM" id="SSF52402">
    <property type="entry name" value="Adenine nucleotide alpha hydrolases-like"/>
    <property type="match status" value="1"/>
</dbReference>
<proteinExistence type="inferred from homology"/>
<comment type="similarity">
    <text evidence="1">Belongs to the universal stress protein A family.</text>
</comment>
<organism evidence="3 4">
    <name type="scientific">Methylocystis bryophila</name>
    <dbReference type="NCBI Taxonomy" id="655015"/>
    <lineage>
        <taxon>Bacteria</taxon>
        <taxon>Pseudomonadati</taxon>
        <taxon>Pseudomonadota</taxon>
        <taxon>Alphaproteobacteria</taxon>
        <taxon>Hyphomicrobiales</taxon>
        <taxon>Methylocystaceae</taxon>
        <taxon>Methylocystis</taxon>
    </lineage>
</organism>
<dbReference type="EMBL" id="CP019948">
    <property type="protein sequence ID" value="ARN79906.1"/>
    <property type="molecule type" value="Genomic_DNA"/>
</dbReference>
<evidence type="ECO:0000256" key="1">
    <source>
        <dbReference type="ARBA" id="ARBA00008791"/>
    </source>
</evidence>
<accession>A0A1W6MQT4</accession>
<dbReference type="PRINTS" id="PR01438">
    <property type="entry name" value="UNVRSLSTRESS"/>
</dbReference>
<sequence length="267" mass="28232">MEGEGPPESLIDYAAGLAASQEAHLSVALGVLDIVVRSAFTAGLQQLVESFNREQREKAQSFADQLTSRLNASGVVSDIEVALGPYASVAPRFVQLARLADVAILEPNNQAFSLREGLLEEVLCESGRPVILVPKNWSRRAGARRILVAWDGGAKSARAIGDALSLLEAAQEVEIVSVSGDVNPTKRLDGAEIAPHLARHCRSVTVTPLSSSEGGDIPASLAAHARLTGADLMVMGAYGRAKISELLLGGVTRSMILEPPIPVFMSY</sequence>
<name>A0A1W6MQT4_9HYPH</name>
<dbReference type="InterPro" id="IPR006016">
    <property type="entry name" value="UspA"/>
</dbReference>
<dbReference type="PANTHER" id="PTHR46268:SF15">
    <property type="entry name" value="UNIVERSAL STRESS PROTEIN HP_0031"/>
    <property type="match status" value="1"/>
</dbReference>
<dbReference type="KEGG" id="mbry:B1812_01140"/>
<evidence type="ECO:0000313" key="3">
    <source>
        <dbReference type="EMBL" id="ARN79906.1"/>
    </source>
</evidence>
<dbReference type="InterPro" id="IPR006015">
    <property type="entry name" value="Universal_stress_UspA"/>
</dbReference>
<keyword evidence="4" id="KW-1185">Reference proteome</keyword>
<dbReference type="CDD" id="cd00293">
    <property type="entry name" value="USP-like"/>
    <property type="match status" value="1"/>
</dbReference>
<reference evidence="3 4" key="1">
    <citation type="submission" date="2017-02" db="EMBL/GenBank/DDBJ databases">
        <authorList>
            <person name="Peterson S.W."/>
        </authorList>
    </citation>
    <scope>NUCLEOTIDE SEQUENCE [LARGE SCALE GENOMIC DNA]</scope>
    <source>
        <strain evidence="3 4">S285</strain>
    </source>
</reference>